<dbReference type="InterPro" id="IPR000754">
    <property type="entry name" value="Ribosomal_uS9"/>
</dbReference>
<dbReference type="GO" id="GO:0003735">
    <property type="term" value="F:structural constituent of ribosome"/>
    <property type="evidence" value="ECO:0007669"/>
    <property type="project" value="InterPro"/>
</dbReference>
<evidence type="ECO:0000256" key="6">
    <source>
        <dbReference type="RuleBase" id="RU003815"/>
    </source>
</evidence>
<keyword evidence="8" id="KW-1185">Reference proteome</keyword>
<dbReference type="RefSeq" id="WP_002698366.1">
    <property type="nucleotide sequence ID" value="NZ_AAWS01000017.1"/>
</dbReference>
<dbReference type="PROSITE" id="PS00360">
    <property type="entry name" value="RIBOSOMAL_S9"/>
    <property type="match status" value="1"/>
</dbReference>
<dbReference type="GO" id="GO:0006412">
    <property type="term" value="P:translation"/>
    <property type="evidence" value="ECO:0007669"/>
    <property type="project" value="UniProtKB-UniRule"/>
</dbReference>
<evidence type="ECO:0000256" key="3">
    <source>
        <dbReference type="ARBA" id="ARBA00023274"/>
    </source>
</evidence>
<evidence type="ECO:0000313" key="8">
    <source>
        <dbReference type="Proteomes" id="UP000004095"/>
    </source>
</evidence>
<keyword evidence="3 5" id="KW-0687">Ribonucleoprotein</keyword>
<keyword evidence="2 5" id="KW-0689">Ribosomal protein</keyword>
<evidence type="ECO:0000256" key="1">
    <source>
        <dbReference type="ARBA" id="ARBA00005251"/>
    </source>
</evidence>
<dbReference type="EMBL" id="AAWS01000017">
    <property type="protein sequence ID" value="EAY28200.1"/>
    <property type="molecule type" value="Genomic_DNA"/>
</dbReference>
<evidence type="ECO:0000256" key="5">
    <source>
        <dbReference type="HAMAP-Rule" id="MF_00532"/>
    </source>
</evidence>
<dbReference type="InterPro" id="IPR020574">
    <property type="entry name" value="Ribosomal_uS9_CS"/>
</dbReference>
<comment type="caution">
    <text evidence="7">The sequence shown here is derived from an EMBL/GenBank/DDBJ whole genome shotgun (WGS) entry which is preliminary data.</text>
</comment>
<dbReference type="Proteomes" id="UP000004095">
    <property type="component" value="Unassembled WGS sequence"/>
</dbReference>
<evidence type="ECO:0000313" key="7">
    <source>
        <dbReference type="EMBL" id="EAY28200.1"/>
    </source>
</evidence>
<sequence>MTDVKEVKIINTIGRRKTSIARVYLQEGSGQITVNKRDFAEYFPTDVLQTIVKQPIVAVDANEKFDIRANVTGGGVAGQAEALRHAIARALTYKGKAKQRDAQEQKRAIATNAEEQPVFTYPEKQNYAHLIDADANREILKKEGLLIRDPRMVERKKYGRRKARRRFQFSKR</sequence>
<dbReference type="Pfam" id="PF00380">
    <property type="entry name" value="Ribosomal_S9"/>
    <property type="match status" value="2"/>
</dbReference>
<accession>A1ZN19</accession>
<dbReference type="SUPFAM" id="SSF54211">
    <property type="entry name" value="Ribosomal protein S5 domain 2-like"/>
    <property type="match status" value="1"/>
</dbReference>
<dbReference type="GO" id="GO:0003723">
    <property type="term" value="F:RNA binding"/>
    <property type="evidence" value="ECO:0007669"/>
    <property type="project" value="TreeGrafter"/>
</dbReference>
<dbReference type="InterPro" id="IPR023035">
    <property type="entry name" value="Ribosomal_uS9_bac/plastid"/>
</dbReference>
<comment type="similarity">
    <text evidence="1 5 6">Belongs to the universal ribosomal protein uS9 family.</text>
</comment>
<organism evidence="7 8">
    <name type="scientific">Microscilla marina ATCC 23134</name>
    <dbReference type="NCBI Taxonomy" id="313606"/>
    <lineage>
        <taxon>Bacteria</taxon>
        <taxon>Pseudomonadati</taxon>
        <taxon>Bacteroidota</taxon>
        <taxon>Cytophagia</taxon>
        <taxon>Cytophagales</taxon>
        <taxon>Microscillaceae</taxon>
        <taxon>Microscilla</taxon>
    </lineage>
</organism>
<gene>
    <name evidence="5" type="primary">rpsI</name>
    <name evidence="7" type="ORF">M23134_03461</name>
</gene>
<reference evidence="7 8" key="1">
    <citation type="submission" date="2007-01" db="EMBL/GenBank/DDBJ databases">
        <authorList>
            <person name="Haygood M."/>
            <person name="Podell S."/>
            <person name="Anderson C."/>
            <person name="Hopkinson B."/>
            <person name="Roe K."/>
            <person name="Barbeau K."/>
            <person name="Gaasterland T."/>
            <person name="Ferriera S."/>
            <person name="Johnson J."/>
            <person name="Kravitz S."/>
            <person name="Beeson K."/>
            <person name="Sutton G."/>
            <person name="Rogers Y.-H."/>
            <person name="Friedman R."/>
            <person name="Frazier M."/>
            <person name="Venter J.C."/>
        </authorList>
    </citation>
    <scope>NUCLEOTIDE SEQUENCE [LARGE SCALE GENOMIC DNA]</scope>
    <source>
        <strain evidence="7 8">ATCC 23134</strain>
    </source>
</reference>
<dbReference type="AlphaFoldDB" id="A1ZN19"/>
<proteinExistence type="inferred from homology"/>
<dbReference type="eggNOG" id="COG0103">
    <property type="taxonomic scope" value="Bacteria"/>
</dbReference>
<evidence type="ECO:0000256" key="4">
    <source>
        <dbReference type="ARBA" id="ARBA00035259"/>
    </source>
</evidence>
<dbReference type="OrthoDB" id="9803965at2"/>
<dbReference type="Gene3D" id="3.30.230.10">
    <property type="match status" value="1"/>
</dbReference>
<evidence type="ECO:0000256" key="2">
    <source>
        <dbReference type="ARBA" id="ARBA00022980"/>
    </source>
</evidence>
<dbReference type="GO" id="GO:0022627">
    <property type="term" value="C:cytosolic small ribosomal subunit"/>
    <property type="evidence" value="ECO:0007669"/>
    <property type="project" value="TreeGrafter"/>
</dbReference>
<protein>
    <recommendedName>
        <fullName evidence="4 5">Small ribosomal subunit protein uS9</fullName>
    </recommendedName>
</protein>
<dbReference type="HAMAP" id="MF_00532_B">
    <property type="entry name" value="Ribosomal_uS9_B"/>
    <property type="match status" value="1"/>
</dbReference>
<dbReference type="PANTHER" id="PTHR21569">
    <property type="entry name" value="RIBOSOMAL PROTEIN S9"/>
    <property type="match status" value="1"/>
</dbReference>
<dbReference type="InterPro" id="IPR014721">
    <property type="entry name" value="Ribsml_uS5_D2-typ_fold_subgr"/>
</dbReference>
<name>A1ZN19_MICM2</name>
<dbReference type="InterPro" id="IPR020568">
    <property type="entry name" value="Ribosomal_Su5_D2-typ_SF"/>
</dbReference>
<dbReference type="PANTHER" id="PTHR21569:SF1">
    <property type="entry name" value="SMALL RIBOSOMAL SUBUNIT PROTEIN US9M"/>
    <property type="match status" value="1"/>
</dbReference>